<dbReference type="PROSITE" id="PS51257">
    <property type="entry name" value="PROKAR_LIPOPROTEIN"/>
    <property type="match status" value="1"/>
</dbReference>
<proteinExistence type="predicted"/>
<dbReference type="AlphaFoldDB" id="A0A7D5IP05"/>
<protein>
    <submittedName>
        <fullName evidence="1">Uncharacterized protein</fullName>
    </submittedName>
</protein>
<evidence type="ECO:0000313" key="2">
    <source>
        <dbReference type="Proteomes" id="UP000509594"/>
    </source>
</evidence>
<dbReference type="EMBL" id="CP058215">
    <property type="protein sequence ID" value="QLC50025.1"/>
    <property type="molecule type" value="Genomic_DNA"/>
</dbReference>
<keyword evidence="2" id="KW-1185">Reference proteome</keyword>
<dbReference type="RefSeq" id="WP_176965081.1">
    <property type="nucleotide sequence ID" value="NZ_CP058215.1"/>
</dbReference>
<dbReference type="Proteomes" id="UP000509594">
    <property type="component" value="Chromosome"/>
</dbReference>
<reference evidence="1 2" key="1">
    <citation type="submission" date="2020-06" db="EMBL/GenBank/DDBJ databases">
        <title>Methanolobus halotolerans sp. nov., isolated from a saline lake Tus in Siberia.</title>
        <authorList>
            <person name="Shen Y."/>
            <person name="Chen S.-C."/>
            <person name="Lai M.-C."/>
            <person name="Huang H.-H."/>
            <person name="Chiu H.-H."/>
            <person name="Tang S.-L."/>
            <person name="Rogozin D.Y."/>
            <person name="Degermendzhy A.G."/>
        </authorList>
    </citation>
    <scope>NUCLEOTIDE SEQUENCE [LARGE SCALE GENOMIC DNA]</scope>
    <source>
        <strain evidence="1 2">DSM 21339</strain>
    </source>
</reference>
<accession>A0A7D5IP05</accession>
<dbReference type="GeneID" id="55821431"/>
<sequence length="348" mass="39619">MNRIIPIFVLMLIVLGSGCINTDNGNDAESISDDAVIVHLTYGAFTLPEMAIQELVVNETAVNFSIYNYDYQLTERYIKPLNESMRSEVLETFRSNDFLELNATYVPQERQPVVADVGVVEITLVEDNFSKTVKVDPYYDAYMPENLQEIDQQLRDLREYAVSTSPEEAEDIAEDWIMNAPTYSYDGSNLTLESHEILETYPEQHRLNYSFVSSHAGYGNRSGEMVAQVITPHNIVVTVEGGEVTSAVIDGVWDERSQRMLADMVAMETSMPCNETPWEEWYGQGDIQFITEPTEEELVIAYFGEVYDIEVSNFESTRMDAVTCRFTLETGQEYVDRMEELGWKTSTS</sequence>
<organism evidence="1 2">
    <name type="scientific">Methanolobus zinderi</name>
    <dbReference type="NCBI Taxonomy" id="536044"/>
    <lineage>
        <taxon>Archaea</taxon>
        <taxon>Methanobacteriati</taxon>
        <taxon>Methanobacteriota</taxon>
        <taxon>Stenosarchaea group</taxon>
        <taxon>Methanomicrobia</taxon>
        <taxon>Methanosarcinales</taxon>
        <taxon>Methanosarcinaceae</taxon>
        <taxon>Methanolobus</taxon>
    </lineage>
</organism>
<gene>
    <name evidence="1" type="ORF">HWN40_07110</name>
</gene>
<evidence type="ECO:0000313" key="1">
    <source>
        <dbReference type="EMBL" id="QLC50025.1"/>
    </source>
</evidence>
<name>A0A7D5IP05_9EURY</name>
<dbReference type="KEGG" id="mzi:HWN40_07110"/>
<dbReference type="OrthoDB" id="12371at2157"/>